<comment type="pathway">
    <text evidence="1">Amino-acid biosynthesis; L-arginine biosynthesis; L-arginine from L-ornithine and carbamoyl phosphate: step 3/3.</text>
</comment>
<keyword evidence="4" id="KW-0028">Amino-acid biosynthesis</keyword>
<sequence>MIHLTGRITKEPNDFINQHILEPHFAFELEHLTNHYIEIELVMNREYERLGLINHKERLALDEALKKVDISVIQADPSQNMSDMSFAIEKFVESQLDSCVPVRWHSDRSRNDVQSCAQAMFLKEQVVELEQKVADLIGILINRSQESTKLPLPGKTHYQPAQVITPAFYFLSIVEELTHIRKVLLNVFDYIDQCPLGSGAMAGLEYAWDRQRMAEELGFRKPKDTALASIASKQGILEVAAAQGNLGVLISRLATDLMDWLIDGYIDLPDELSGISSAMPQKKNYPIMERIRGQNAHMISFYTGIALSQKNTPFTNLVETAKEGGKYVGELFHTSKVNLSLMRIVLENISFIEEKMLDDCAKGFFGGFAFANHLTREYDVPNRKAQSIVGEIIRTAIEKGVSPSGVENVLVQEVCHKHGYSIRMDQESILALFSIPHNVNKQTSGSTNPASVEALLHEYLAVNHEIGQRWEKRNHLAKS</sequence>
<dbReference type="Gene3D" id="1.10.275.10">
    <property type="entry name" value="Fumarase/aspartase (N-terminal domain)"/>
    <property type="match status" value="1"/>
</dbReference>
<accession>A0A165L3S4</accession>
<keyword evidence="5" id="KW-0456">Lyase</keyword>
<dbReference type="InterPro" id="IPR000362">
    <property type="entry name" value="Fumarate_lyase_fam"/>
</dbReference>
<dbReference type="AlphaFoldDB" id="A0A165L3S4"/>
<comment type="caution">
    <text evidence="7">The sequence shown here is derived from an EMBL/GenBank/DDBJ whole genome shotgun (WGS) entry which is preliminary data.</text>
</comment>
<dbReference type="RefSeq" id="WP_063190880.1">
    <property type="nucleotide sequence ID" value="NZ_CP047095.1"/>
</dbReference>
<dbReference type="PRINTS" id="PR00149">
    <property type="entry name" value="FUMRATELYASE"/>
</dbReference>
<name>A0A165L3S4_9BACI</name>
<dbReference type="InterPro" id="IPR022761">
    <property type="entry name" value="Fumarate_lyase_N"/>
</dbReference>
<evidence type="ECO:0000256" key="2">
    <source>
        <dbReference type="ARBA" id="ARBA00012338"/>
    </source>
</evidence>
<evidence type="ECO:0000259" key="6">
    <source>
        <dbReference type="Pfam" id="PF00206"/>
    </source>
</evidence>
<dbReference type="InterPro" id="IPR024083">
    <property type="entry name" value="Fumarase/histidase_N"/>
</dbReference>
<organism evidence="7 8">
    <name type="scientific">Rossellomorea marisflavi</name>
    <dbReference type="NCBI Taxonomy" id="189381"/>
    <lineage>
        <taxon>Bacteria</taxon>
        <taxon>Bacillati</taxon>
        <taxon>Bacillota</taxon>
        <taxon>Bacilli</taxon>
        <taxon>Bacillales</taxon>
        <taxon>Bacillaceae</taxon>
        <taxon>Rossellomorea</taxon>
    </lineage>
</organism>
<dbReference type="GO" id="GO:0005829">
    <property type="term" value="C:cytosol"/>
    <property type="evidence" value="ECO:0007669"/>
    <property type="project" value="TreeGrafter"/>
</dbReference>
<dbReference type="PANTHER" id="PTHR43814">
    <property type="entry name" value="ARGININOSUCCINATE LYASE"/>
    <property type="match status" value="1"/>
</dbReference>
<dbReference type="GO" id="GO:0004056">
    <property type="term" value="F:argininosuccinate lyase activity"/>
    <property type="evidence" value="ECO:0007669"/>
    <property type="project" value="UniProtKB-EC"/>
</dbReference>
<dbReference type="Proteomes" id="UP000076510">
    <property type="component" value="Unassembled WGS sequence"/>
</dbReference>
<dbReference type="PANTHER" id="PTHR43814:SF1">
    <property type="entry name" value="ARGININOSUCCINATE LYASE"/>
    <property type="match status" value="1"/>
</dbReference>
<dbReference type="InterPro" id="IPR008948">
    <property type="entry name" value="L-Aspartase-like"/>
</dbReference>
<dbReference type="Pfam" id="PF00206">
    <property type="entry name" value="Lyase_1"/>
    <property type="match status" value="1"/>
</dbReference>
<evidence type="ECO:0000256" key="4">
    <source>
        <dbReference type="ARBA" id="ARBA00022605"/>
    </source>
</evidence>
<evidence type="ECO:0000313" key="8">
    <source>
        <dbReference type="Proteomes" id="UP000076510"/>
    </source>
</evidence>
<dbReference type="Gene3D" id="1.10.40.30">
    <property type="entry name" value="Fumarase/aspartase (C-terminal domain)"/>
    <property type="match status" value="1"/>
</dbReference>
<dbReference type="OrthoDB" id="9768878at2"/>
<dbReference type="EC" id="4.3.2.1" evidence="2"/>
<proteinExistence type="predicted"/>
<dbReference type="EMBL" id="LQQY01000009">
    <property type="protein sequence ID" value="KZE50924.1"/>
    <property type="molecule type" value="Genomic_DNA"/>
</dbReference>
<dbReference type="Gene3D" id="1.20.200.10">
    <property type="entry name" value="Fumarase/aspartase (Central domain)"/>
    <property type="match status" value="1"/>
</dbReference>
<feature type="domain" description="Fumarate lyase N-terminal" evidence="6">
    <location>
        <begin position="71"/>
        <end position="292"/>
    </location>
</feature>
<dbReference type="GO" id="GO:0042450">
    <property type="term" value="P:L-arginine biosynthetic process via ornithine"/>
    <property type="evidence" value="ECO:0007669"/>
    <property type="project" value="InterPro"/>
</dbReference>
<evidence type="ECO:0000256" key="1">
    <source>
        <dbReference type="ARBA" id="ARBA00004941"/>
    </source>
</evidence>
<gene>
    <name evidence="7" type="ORF">AV649_16255</name>
</gene>
<protein>
    <recommendedName>
        <fullName evidence="2">argininosuccinate lyase</fullName>
        <ecNumber evidence="2">4.3.2.1</ecNumber>
    </recommendedName>
</protein>
<reference evidence="8" key="1">
    <citation type="submission" date="2016-01" db="EMBL/GenBank/DDBJ databases">
        <title>Whole genome sequencing of Bhargavaea cecembensis T14.</title>
        <authorList>
            <person name="Hong K.W."/>
        </authorList>
    </citation>
    <scope>NUCLEOTIDE SEQUENCE [LARGE SCALE GENOMIC DNA]</scope>
    <source>
        <strain evidence="8">M19</strain>
    </source>
</reference>
<dbReference type="PRINTS" id="PR00145">
    <property type="entry name" value="ARGSUCLYASE"/>
</dbReference>
<evidence type="ECO:0000256" key="3">
    <source>
        <dbReference type="ARBA" id="ARBA00022571"/>
    </source>
</evidence>
<dbReference type="InterPro" id="IPR009049">
    <property type="entry name" value="Argininosuccinate_lyase"/>
</dbReference>
<evidence type="ECO:0000256" key="5">
    <source>
        <dbReference type="ARBA" id="ARBA00023239"/>
    </source>
</evidence>
<dbReference type="UniPathway" id="UPA00068">
    <property type="reaction ID" value="UER00114"/>
</dbReference>
<keyword evidence="3" id="KW-0055">Arginine biosynthesis</keyword>
<evidence type="ECO:0000313" key="7">
    <source>
        <dbReference type="EMBL" id="KZE50924.1"/>
    </source>
</evidence>
<dbReference type="SUPFAM" id="SSF48557">
    <property type="entry name" value="L-aspartase-like"/>
    <property type="match status" value="1"/>
</dbReference>